<name>A0A6A5HBS5_CAERE</name>
<dbReference type="AlphaFoldDB" id="A0A6A5HBS5"/>
<dbReference type="CTD" id="9802866"/>
<dbReference type="Pfam" id="PF07735">
    <property type="entry name" value="FBA_2"/>
    <property type="match status" value="1"/>
</dbReference>
<reference evidence="2 3" key="1">
    <citation type="submission" date="2019-12" db="EMBL/GenBank/DDBJ databases">
        <title>Chromosome-level assembly of the Caenorhabditis remanei genome.</title>
        <authorList>
            <person name="Teterina A.A."/>
            <person name="Willis J.H."/>
            <person name="Phillips P.C."/>
        </authorList>
    </citation>
    <scope>NUCLEOTIDE SEQUENCE [LARGE SCALE GENOMIC DNA]</scope>
    <source>
        <strain evidence="2 3">PX506</strain>
        <tissue evidence="2">Whole organism</tissue>
    </source>
</reference>
<dbReference type="RefSeq" id="XP_053588963.1">
    <property type="nucleotide sequence ID" value="XM_053724769.1"/>
</dbReference>
<dbReference type="EMBL" id="WUAV01000002">
    <property type="protein sequence ID" value="KAF1764627.1"/>
    <property type="molecule type" value="Genomic_DNA"/>
</dbReference>
<dbReference type="InterPro" id="IPR053222">
    <property type="entry name" value="Zygotic_Embryogenesis-Asso"/>
</dbReference>
<dbReference type="PANTHER" id="PTHR22899">
    <property type="entry name" value="CYCLIN-RELATED F-BOX FAMILY"/>
    <property type="match status" value="1"/>
</dbReference>
<dbReference type="Pfam" id="PF00646">
    <property type="entry name" value="F-box"/>
    <property type="match status" value="1"/>
</dbReference>
<evidence type="ECO:0000313" key="2">
    <source>
        <dbReference type="EMBL" id="KAF1764627.1"/>
    </source>
</evidence>
<dbReference type="GeneID" id="9802866"/>
<dbReference type="Proteomes" id="UP000483820">
    <property type="component" value="Chromosome II"/>
</dbReference>
<comment type="caution">
    <text evidence="2">The sequence shown here is derived from an EMBL/GenBank/DDBJ whole genome shotgun (WGS) entry which is preliminary data.</text>
</comment>
<protein>
    <recommendedName>
        <fullName evidence="1">F-box domain-containing protein</fullName>
    </recommendedName>
</protein>
<organism evidence="2 3">
    <name type="scientific">Caenorhabditis remanei</name>
    <name type="common">Caenorhabditis vulgaris</name>
    <dbReference type="NCBI Taxonomy" id="31234"/>
    <lineage>
        <taxon>Eukaryota</taxon>
        <taxon>Metazoa</taxon>
        <taxon>Ecdysozoa</taxon>
        <taxon>Nematoda</taxon>
        <taxon>Chromadorea</taxon>
        <taxon>Rhabditida</taxon>
        <taxon>Rhabditina</taxon>
        <taxon>Rhabditomorpha</taxon>
        <taxon>Rhabditoidea</taxon>
        <taxon>Rhabditidae</taxon>
        <taxon>Peloderinae</taxon>
        <taxon>Caenorhabditis</taxon>
    </lineage>
</organism>
<gene>
    <name evidence="2" type="ORF">GCK72_004576</name>
</gene>
<evidence type="ECO:0000259" key="1">
    <source>
        <dbReference type="PROSITE" id="PS50181"/>
    </source>
</evidence>
<feature type="domain" description="F-box" evidence="1">
    <location>
        <begin position="4"/>
        <end position="51"/>
    </location>
</feature>
<dbReference type="KEGG" id="crq:GCK72_004576"/>
<dbReference type="InterPro" id="IPR012885">
    <property type="entry name" value="F-box_Sdz-33"/>
</dbReference>
<evidence type="ECO:0000313" key="3">
    <source>
        <dbReference type="Proteomes" id="UP000483820"/>
    </source>
</evidence>
<dbReference type="InterPro" id="IPR001810">
    <property type="entry name" value="F-box_dom"/>
</dbReference>
<dbReference type="PANTHER" id="PTHR22899:SF0">
    <property type="entry name" value="F-BOX ASSOCIATED DOMAIN-CONTAINING PROTEIN-RELATED"/>
    <property type="match status" value="1"/>
</dbReference>
<sequence>MSAAFPLLRLPDNAQRKVLSGFDAVQLINSSLLSNNAKTLVRSLNFTIAQITLCADEDFIEIQAIVDKEQSVGWIFYPPEPSSRIQPVRGTVPIFVPSLVKAEKNFEETIYFKNPKMSILEWLTLIIEVFNHPPILDILWTKPDCLFDMKSIKGIVERFNVGSHFFTRNCGVECAQLALRTMSESRTLAIASPAFANPAEYQDILILNSKSIFIGFSFDFDLKISLDDILIINSKLIHIMSRHITDKTINRYLKHWIQGSNPRMENMRLEFEPNRIFDEDVILKGLKYRSARLIRQNQPIICIRRKDGTNGIIVLEHLAETRCFDFYVSN</sequence>
<dbReference type="PROSITE" id="PS50181">
    <property type="entry name" value="FBOX"/>
    <property type="match status" value="1"/>
</dbReference>
<accession>A0A6A5HBS5</accession>
<proteinExistence type="predicted"/>